<accession>A0ABM3R5G8</accession>
<dbReference type="PANTHER" id="PTHR37610:SF101">
    <property type="entry name" value="(RAPE) HYPOTHETICAL PROTEIN"/>
    <property type="match status" value="1"/>
</dbReference>
<dbReference type="PANTHER" id="PTHR37610">
    <property type="entry name" value="CCHC-TYPE DOMAIN-CONTAINING PROTEIN"/>
    <property type="match status" value="1"/>
</dbReference>
<evidence type="ECO:0000313" key="4">
    <source>
        <dbReference type="RefSeq" id="XP_056690860.1"/>
    </source>
</evidence>
<organism evidence="3 4">
    <name type="scientific">Spinacia oleracea</name>
    <name type="common">Spinach</name>
    <dbReference type="NCBI Taxonomy" id="3562"/>
    <lineage>
        <taxon>Eukaryota</taxon>
        <taxon>Viridiplantae</taxon>
        <taxon>Streptophyta</taxon>
        <taxon>Embryophyta</taxon>
        <taxon>Tracheophyta</taxon>
        <taxon>Spermatophyta</taxon>
        <taxon>Magnoliopsida</taxon>
        <taxon>eudicotyledons</taxon>
        <taxon>Gunneridae</taxon>
        <taxon>Pentapetalae</taxon>
        <taxon>Caryophyllales</taxon>
        <taxon>Chenopodiaceae</taxon>
        <taxon>Chenopodioideae</taxon>
        <taxon>Anserineae</taxon>
        <taxon>Spinacia</taxon>
    </lineage>
</organism>
<feature type="region of interest" description="Disordered" evidence="1">
    <location>
        <begin position="368"/>
        <end position="393"/>
    </location>
</feature>
<dbReference type="Pfam" id="PF14244">
    <property type="entry name" value="Retrotran_gag_3"/>
    <property type="match status" value="1"/>
</dbReference>
<feature type="domain" description="Retrotransposon Copia-like N-terminal" evidence="2">
    <location>
        <begin position="19"/>
        <end position="63"/>
    </location>
</feature>
<proteinExistence type="predicted"/>
<gene>
    <name evidence="4" type="primary">LOC130466181</name>
</gene>
<evidence type="ECO:0000259" key="2">
    <source>
        <dbReference type="Pfam" id="PF14244"/>
    </source>
</evidence>
<dbReference type="Proteomes" id="UP000813463">
    <property type="component" value="Chromosome 1"/>
</dbReference>
<evidence type="ECO:0000313" key="3">
    <source>
        <dbReference type="Proteomes" id="UP000813463"/>
    </source>
</evidence>
<protein>
    <recommendedName>
        <fullName evidence="2">Retrotransposon Copia-like N-terminal domain-containing protein</fullName>
    </recommendedName>
</protein>
<reference evidence="4" key="2">
    <citation type="submission" date="2025-08" db="UniProtKB">
        <authorList>
            <consortium name="RefSeq"/>
        </authorList>
    </citation>
    <scope>IDENTIFICATION</scope>
    <source>
        <tissue evidence="4">Leaf</tissue>
    </source>
</reference>
<name>A0ABM3R5G8_SPIOL</name>
<dbReference type="RefSeq" id="XP_056690860.1">
    <property type="nucleotide sequence ID" value="XM_056834882.1"/>
</dbReference>
<dbReference type="GeneID" id="130466181"/>
<dbReference type="InterPro" id="IPR029472">
    <property type="entry name" value="Copia-like_N"/>
</dbReference>
<sequence length="393" mass="44011">MDNDGKIDPASPYYLSSGDQPGLIITHVLLRGGINYMAWARAMQLSLQSRRKFVFVDGTITQPMEKKKQLDWVTVNSMLVSWMLKGMEPKIATSIPYHDNAKKLWDYLAKKYGIANGPRLQQLRGEIVACKQVKGMTIEEYYTTLTGLYDDLVQFKPLRSCECGNCSCNMVGKLQEDRDEEILHQFLIGVDDDLYATVRTNLLSRTPLPTLDEAYLAFEQEERSRGIALSNAAKEQVHTQSIFALQAEQRPKARYERSDKSQLNCTHCKRNGHDNSTCFKLHGYPEWYDEMKQRRAKAGSSTGGVVPVTAARSRGGIPARANAISTTNVGESNALGVTESGNVTTFADYTPEQVRTIINMLNSTSLNNKNSNNNNAQLDKMTGPTFGEPDWSR</sequence>
<reference evidence="3" key="1">
    <citation type="journal article" date="2021" name="Nat. Commun.">
        <title>Genomic analyses provide insights into spinach domestication and the genetic basis of agronomic traits.</title>
        <authorList>
            <person name="Cai X."/>
            <person name="Sun X."/>
            <person name="Xu C."/>
            <person name="Sun H."/>
            <person name="Wang X."/>
            <person name="Ge C."/>
            <person name="Zhang Z."/>
            <person name="Wang Q."/>
            <person name="Fei Z."/>
            <person name="Jiao C."/>
            <person name="Wang Q."/>
        </authorList>
    </citation>
    <scope>NUCLEOTIDE SEQUENCE [LARGE SCALE GENOMIC DNA]</scope>
    <source>
        <strain evidence="3">cv. Varoflay</strain>
    </source>
</reference>
<keyword evidence="3" id="KW-1185">Reference proteome</keyword>
<evidence type="ECO:0000256" key="1">
    <source>
        <dbReference type="SAM" id="MobiDB-lite"/>
    </source>
</evidence>